<proteinExistence type="predicted"/>
<keyword evidence="3" id="KW-1185">Reference proteome</keyword>
<evidence type="ECO:0000313" key="3">
    <source>
        <dbReference type="Proteomes" id="UP000815677"/>
    </source>
</evidence>
<sequence>MFLQEQLSFDAHIRPPVLLFPDEDEQSSGDKSNNAVFPQENGFLSPVSAQKSHASLHVDTLWQHPLPPDKHHLSPTASGTHQESHALATLQERQYPSTEYLRLSSPTHNYDNPLSPGSPISIFSLPSPQTPQSNWNSDLSIDYSDLSFNYLESNRLDNDLEPLEKIDDGLNSDQASRYMSFWKTQAPQGHENSELDTEAFLPAFGAGDMQETDFSMMGRFMGSTHYGECSHEQLADNDTGANTLTRGTDKNVNDINNNHLHNGNLNMLQTRSIQSATKLSLQDNPTLEKDYLEKSTLSWWNSLALGQLSRYNGQQVEPGGHFSRRRSTGDLQPAQTMDISNLQNGTRKLSAPERSVHQHTHSSDIRFEPLKKNMWPRGSGHSSPSTKSMTSVKMEDMLFNADESSIPMNLSVSMEIQNGPEASVVGSPPSYSSNWGTHAMEFNEDMVANNGFYGPQDISPEFLKAETNMHSLATTSAASKTNTTGKSQFSDATLQVLSEWQNAQVMANLLPDAPHYDDHGATCLNTSISSQIPGPIIAFSGDNSVIKSQPQNEMSITTNTGHTRSDYDGNIAVHLENNIGSTGTLHELSSPEKASIQAVTGSSAGHLVTGTPLGPGQTEEQVSSQIASGNSGSELPQNTEGDIRNFMPNFKKREVIRGDCPVCKNPHPRGWRFGPISGYMVCQACAQCELRTNKVRKLNAETKRVARMKAGGLR</sequence>
<feature type="region of interest" description="Disordered" evidence="1">
    <location>
        <begin position="612"/>
        <end position="643"/>
    </location>
</feature>
<dbReference type="Proteomes" id="UP000815677">
    <property type="component" value="Unassembled WGS sequence"/>
</dbReference>
<organism evidence="2 3">
    <name type="scientific">Mycena chlorophos</name>
    <name type="common">Agaric fungus</name>
    <name type="synonym">Agaricus chlorophos</name>
    <dbReference type="NCBI Taxonomy" id="658473"/>
    <lineage>
        <taxon>Eukaryota</taxon>
        <taxon>Fungi</taxon>
        <taxon>Dikarya</taxon>
        <taxon>Basidiomycota</taxon>
        <taxon>Agaricomycotina</taxon>
        <taxon>Agaricomycetes</taxon>
        <taxon>Agaricomycetidae</taxon>
        <taxon>Agaricales</taxon>
        <taxon>Marasmiineae</taxon>
        <taxon>Mycenaceae</taxon>
        <taxon>Mycena</taxon>
    </lineage>
</organism>
<evidence type="ECO:0000256" key="1">
    <source>
        <dbReference type="SAM" id="MobiDB-lite"/>
    </source>
</evidence>
<protein>
    <recommendedName>
        <fullName evidence="4">GATA-type domain-containing protein</fullName>
    </recommendedName>
</protein>
<evidence type="ECO:0008006" key="4">
    <source>
        <dbReference type="Google" id="ProtNLM"/>
    </source>
</evidence>
<name>A0ABQ0MFS9_MYCCL</name>
<feature type="region of interest" description="Disordered" evidence="1">
    <location>
        <begin position="64"/>
        <end position="84"/>
    </location>
</feature>
<gene>
    <name evidence="2" type="ORF">MCHLO_17216</name>
</gene>
<evidence type="ECO:0000313" key="2">
    <source>
        <dbReference type="EMBL" id="GAT61166.1"/>
    </source>
</evidence>
<feature type="region of interest" description="Disordered" evidence="1">
    <location>
        <begin position="315"/>
        <end position="334"/>
    </location>
</feature>
<dbReference type="EMBL" id="DF849994">
    <property type="protein sequence ID" value="GAT61166.1"/>
    <property type="molecule type" value="Genomic_DNA"/>
</dbReference>
<feature type="compositionally biased region" description="Polar residues" evidence="1">
    <location>
        <begin position="618"/>
        <end position="640"/>
    </location>
</feature>
<accession>A0ABQ0MFS9</accession>
<feature type="region of interest" description="Disordered" evidence="1">
    <location>
        <begin position="20"/>
        <end position="41"/>
    </location>
</feature>
<reference evidence="2" key="1">
    <citation type="submission" date="2014-09" db="EMBL/GenBank/DDBJ databases">
        <title>Genome sequence of the luminous mushroom Mycena chlorophos for searching fungal bioluminescence genes.</title>
        <authorList>
            <person name="Tanaka Y."/>
            <person name="Kasuga D."/>
            <person name="Oba Y."/>
            <person name="Hase S."/>
            <person name="Sato K."/>
            <person name="Oba Y."/>
            <person name="Sakakibara Y."/>
        </authorList>
    </citation>
    <scope>NUCLEOTIDE SEQUENCE</scope>
</reference>